<proteinExistence type="predicted"/>
<organism evidence="1 2">
    <name type="scientific">Chiloscyllium punctatum</name>
    <name type="common">Brownbanded bambooshark</name>
    <name type="synonym">Hemiscyllium punctatum</name>
    <dbReference type="NCBI Taxonomy" id="137246"/>
    <lineage>
        <taxon>Eukaryota</taxon>
        <taxon>Metazoa</taxon>
        <taxon>Chordata</taxon>
        <taxon>Craniata</taxon>
        <taxon>Vertebrata</taxon>
        <taxon>Chondrichthyes</taxon>
        <taxon>Elasmobranchii</taxon>
        <taxon>Galeomorphii</taxon>
        <taxon>Galeoidea</taxon>
        <taxon>Orectolobiformes</taxon>
        <taxon>Hemiscylliidae</taxon>
        <taxon>Chiloscyllium</taxon>
    </lineage>
</organism>
<accession>A0A401SSR1</accession>
<evidence type="ECO:0000313" key="2">
    <source>
        <dbReference type="Proteomes" id="UP000287033"/>
    </source>
</evidence>
<keyword evidence="2" id="KW-1185">Reference proteome</keyword>
<reference evidence="1 2" key="1">
    <citation type="journal article" date="2018" name="Nat. Ecol. Evol.">
        <title>Shark genomes provide insights into elasmobranch evolution and the origin of vertebrates.</title>
        <authorList>
            <person name="Hara Y"/>
            <person name="Yamaguchi K"/>
            <person name="Onimaru K"/>
            <person name="Kadota M"/>
            <person name="Koyanagi M"/>
            <person name="Keeley SD"/>
            <person name="Tatsumi K"/>
            <person name="Tanaka K"/>
            <person name="Motone F"/>
            <person name="Kageyama Y"/>
            <person name="Nozu R"/>
            <person name="Adachi N"/>
            <person name="Nishimura O"/>
            <person name="Nakagawa R"/>
            <person name="Tanegashima C"/>
            <person name="Kiyatake I"/>
            <person name="Matsumoto R"/>
            <person name="Murakumo K"/>
            <person name="Nishida K"/>
            <person name="Terakita A"/>
            <person name="Kuratani S"/>
            <person name="Sato K"/>
            <person name="Hyodo S Kuraku.S."/>
        </authorList>
    </citation>
    <scope>NUCLEOTIDE SEQUENCE [LARGE SCALE GENOMIC DNA]</scope>
</reference>
<dbReference type="AlphaFoldDB" id="A0A401SSR1"/>
<dbReference type="Proteomes" id="UP000287033">
    <property type="component" value="Unassembled WGS sequence"/>
</dbReference>
<name>A0A401SSR1_CHIPU</name>
<gene>
    <name evidence="1" type="ORF">chiPu_0011898</name>
</gene>
<dbReference type="EMBL" id="BEZZ01000515">
    <property type="protein sequence ID" value="GCC33429.1"/>
    <property type="molecule type" value="Genomic_DNA"/>
</dbReference>
<protein>
    <submittedName>
        <fullName evidence="1">Uncharacterized protein</fullName>
    </submittedName>
</protein>
<sequence length="68" mass="7108">MDPRLGSLTSIFVGRAVSVVAVEAQKGVAVSAAVTALEGLFLRCCLGNVFPASVLFFSSKPQLLFSSF</sequence>
<evidence type="ECO:0000313" key="1">
    <source>
        <dbReference type="EMBL" id="GCC33429.1"/>
    </source>
</evidence>
<comment type="caution">
    <text evidence="1">The sequence shown here is derived from an EMBL/GenBank/DDBJ whole genome shotgun (WGS) entry which is preliminary data.</text>
</comment>